<dbReference type="EMBL" id="JAFBFC010000006">
    <property type="protein sequence ID" value="MBM7704399.1"/>
    <property type="molecule type" value="Genomic_DNA"/>
</dbReference>
<feature type="signal peptide" evidence="2">
    <location>
        <begin position="1"/>
        <end position="19"/>
    </location>
</feature>
<accession>A0ABS2QY38</accession>
<comment type="caution">
    <text evidence="3">The sequence shown here is derived from an EMBL/GenBank/DDBJ whole genome shotgun (WGS) entry which is preliminary data.</text>
</comment>
<organism evidence="3 4">
    <name type="scientific">Priestia iocasae</name>
    <dbReference type="NCBI Taxonomy" id="2291674"/>
    <lineage>
        <taxon>Bacteria</taxon>
        <taxon>Bacillati</taxon>
        <taxon>Bacillota</taxon>
        <taxon>Bacilli</taxon>
        <taxon>Bacillales</taxon>
        <taxon>Bacillaceae</taxon>
        <taxon>Priestia</taxon>
    </lineage>
</organism>
<sequence length="186" mass="20930">MKKLSLIILAILFVLVGCSEESSSDKQSNTEQAKPADSSKESELSFEEKQQEIVNFINEDMNEIATYETKANEALATVSGENFKNDEELLTVLTNEVIPEYEKAVEKAKSLDVKVEELKPIVAQIEEATGIYHEALLLEKEALEKSDKALIEQSNAKGDEYVQAIAAYHEEMKKLTSEYDIDYKQD</sequence>
<feature type="region of interest" description="Disordered" evidence="1">
    <location>
        <begin position="22"/>
        <end position="45"/>
    </location>
</feature>
<feature type="chain" id="PRO_5046699209" evidence="2">
    <location>
        <begin position="20"/>
        <end position="186"/>
    </location>
</feature>
<gene>
    <name evidence="3" type="ORF">JOC83_003254</name>
</gene>
<evidence type="ECO:0000256" key="1">
    <source>
        <dbReference type="SAM" id="MobiDB-lite"/>
    </source>
</evidence>
<keyword evidence="2" id="KW-0732">Signal</keyword>
<name>A0ABS2QY38_9BACI</name>
<protein>
    <submittedName>
        <fullName evidence="3">PBP1b-binding outer membrane lipoprotein LpoB</fullName>
    </submittedName>
</protein>
<evidence type="ECO:0000313" key="3">
    <source>
        <dbReference type="EMBL" id="MBM7704399.1"/>
    </source>
</evidence>
<keyword evidence="3" id="KW-0449">Lipoprotein</keyword>
<evidence type="ECO:0000256" key="2">
    <source>
        <dbReference type="SAM" id="SignalP"/>
    </source>
</evidence>
<dbReference type="PROSITE" id="PS51257">
    <property type="entry name" value="PROKAR_LIPOPROTEIN"/>
    <property type="match status" value="1"/>
</dbReference>
<evidence type="ECO:0000313" key="4">
    <source>
        <dbReference type="Proteomes" id="UP000809829"/>
    </source>
</evidence>
<reference evidence="3 4" key="1">
    <citation type="submission" date="2021-01" db="EMBL/GenBank/DDBJ databases">
        <title>Genomic Encyclopedia of Type Strains, Phase IV (KMG-IV): sequencing the most valuable type-strain genomes for metagenomic binning, comparative biology and taxonomic classification.</title>
        <authorList>
            <person name="Goeker M."/>
        </authorList>
    </citation>
    <scope>NUCLEOTIDE SEQUENCE [LARGE SCALE GENOMIC DNA]</scope>
    <source>
        <strain evidence="3 4">DSM 104297</strain>
    </source>
</reference>
<keyword evidence="4" id="KW-1185">Reference proteome</keyword>
<dbReference type="RefSeq" id="WP_205188394.1">
    <property type="nucleotide sequence ID" value="NZ_JAFBFC010000006.1"/>
</dbReference>
<dbReference type="Proteomes" id="UP000809829">
    <property type="component" value="Unassembled WGS sequence"/>
</dbReference>
<proteinExistence type="predicted"/>